<dbReference type="InterPro" id="IPR023408">
    <property type="entry name" value="MscS_beta-dom_sf"/>
</dbReference>
<evidence type="ECO:0000256" key="6">
    <source>
        <dbReference type="ARBA" id="ARBA00023136"/>
    </source>
</evidence>
<evidence type="ECO:0000313" key="11">
    <source>
        <dbReference type="EMBL" id="MBF7957618.1"/>
    </source>
</evidence>
<keyword evidence="8" id="KW-0732">Signal</keyword>
<evidence type="ECO:0000256" key="4">
    <source>
        <dbReference type="ARBA" id="ARBA00022692"/>
    </source>
</evidence>
<keyword evidence="7" id="KW-0407">Ion channel</keyword>
<proteinExistence type="inferred from homology"/>
<keyword evidence="4 7" id="KW-0812">Transmembrane</keyword>
<evidence type="ECO:0000256" key="2">
    <source>
        <dbReference type="ARBA" id="ARBA00008017"/>
    </source>
</evidence>
<feature type="transmembrane region" description="Helical" evidence="7">
    <location>
        <begin position="258"/>
        <end position="287"/>
    </location>
</feature>
<dbReference type="Pfam" id="PF21082">
    <property type="entry name" value="MS_channel_3rd"/>
    <property type="match status" value="1"/>
</dbReference>
<dbReference type="InterPro" id="IPR011066">
    <property type="entry name" value="MscS_channel_C_sf"/>
</dbReference>
<dbReference type="Pfam" id="PF00924">
    <property type="entry name" value="MS_channel_2nd"/>
    <property type="match status" value="1"/>
</dbReference>
<keyword evidence="12" id="KW-1185">Reference proteome</keyword>
<feature type="signal peptide" evidence="8">
    <location>
        <begin position="1"/>
        <end position="36"/>
    </location>
</feature>
<feature type="domain" description="Mechanosensitive ion channel MscS C-terminal" evidence="10">
    <location>
        <begin position="439"/>
        <end position="519"/>
    </location>
</feature>
<dbReference type="InterPro" id="IPR010920">
    <property type="entry name" value="LSM_dom_sf"/>
</dbReference>
<keyword evidence="6 7" id="KW-0472">Membrane</keyword>
<dbReference type="SUPFAM" id="SSF82689">
    <property type="entry name" value="Mechanosensitive channel protein MscS (YggB), C-terminal domain"/>
    <property type="match status" value="1"/>
</dbReference>
<dbReference type="PANTHER" id="PTHR30221">
    <property type="entry name" value="SMALL-CONDUCTANCE MECHANOSENSITIVE CHANNEL"/>
    <property type="match status" value="1"/>
</dbReference>
<keyword evidence="7" id="KW-0813">Transport</keyword>
<comment type="subcellular location">
    <subcellularLocation>
        <location evidence="7">Cell inner membrane</location>
        <topology evidence="7">Multi-pass membrane protein</topology>
    </subcellularLocation>
    <subcellularLocation>
        <location evidence="1">Cell membrane</location>
        <topology evidence="1">Multi-pass membrane protein</topology>
    </subcellularLocation>
</comment>
<dbReference type="SUPFAM" id="SSF50182">
    <property type="entry name" value="Sm-like ribonucleoproteins"/>
    <property type="match status" value="1"/>
</dbReference>
<evidence type="ECO:0000256" key="3">
    <source>
        <dbReference type="ARBA" id="ARBA00022475"/>
    </source>
</evidence>
<comment type="similarity">
    <text evidence="2 7">Belongs to the MscS (TC 1.A.23) family.</text>
</comment>
<dbReference type="PANTHER" id="PTHR30221:SF18">
    <property type="entry name" value="SLL0590 PROTEIN"/>
    <property type="match status" value="1"/>
</dbReference>
<accession>A0ABS0DUQ6</accession>
<feature type="transmembrane region" description="Helical" evidence="7">
    <location>
        <begin position="347"/>
        <end position="374"/>
    </location>
</feature>
<dbReference type="InterPro" id="IPR045275">
    <property type="entry name" value="MscS_archaea/bacteria_type"/>
</dbReference>
<dbReference type="EMBL" id="JADOBH010000004">
    <property type="protein sequence ID" value="MBF7957618.1"/>
    <property type="molecule type" value="Genomic_DNA"/>
</dbReference>
<dbReference type="Gene3D" id="3.30.70.100">
    <property type="match status" value="1"/>
</dbReference>
<feature type="transmembrane region" description="Helical" evidence="7">
    <location>
        <begin position="215"/>
        <end position="238"/>
    </location>
</feature>
<keyword evidence="5 7" id="KW-1133">Transmembrane helix</keyword>
<evidence type="ECO:0000256" key="7">
    <source>
        <dbReference type="RuleBase" id="RU369025"/>
    </source>
</evidence>
<organism evidence="11 12">
    <name type="scientific">Rahnella victoriana</name>
    <dbReference type="NCBI Taxonomy" id="1510570"/>
    <lineage>
        <taxon>Bacteria</taxon>
        <taxon>Pseudomonadati</taxon>
        <taxon>Pseudomonadota</taxon>
        <taxon>Gammaproteobacteria</taxon>
        <taxon>Enterobacterales</taxon>
        <taxon>Yersiniaceae</taxon>
        <taxon>Rahnella</taxon>
    </lineage>
</organism>
<dbReference type="Proteomes" id="UP000600307">
    <property type="component" value="Unassembled WGS sequence"/>
</dbReference>
<comment type="caution">
    <text evidence="11">The sequence shown here is derived from an EMBL/GenBank/DDBJ whole genome shotgun (WGS) entry which is preliminary data.</text>
</comment>
<protein>
    <recommendedName>
        <fullName evidence="7">Small-conductance mechanosensitive channel</fullName>
    </recommendedName>
</protein>
<dbReference type="Gene3D" id="2.30.30.60">
    <property type="match status" value="1"/>
</dbReference>
<feature type="transmembrane region" description="Helical" evidence="7">
    <location>
        <begin position="318"/>
        <end position="335"/>
    </location>
</feature>
<keyword evidence="7" id="KW-0997">Cell inner membrane</keyword>
<evidence type="ECO:0000256" key="1">
    <source>
        <dbReference type="ARBA" id="ARBA00004651"/>
    </source>
</evidence>
<evidence type="ECO:0000256" key="5">
    <source>
        <dbReference type="ARBA" id="ARBA00022989"/>
    </source>
</evidence>
<comment type="subunit">
    <text evidence="7">Homoheptamer.</text>
</comment>
<sequence>MADNRLNAFIPTLIRRGGVFLFLACIALFSVSHSQAAEPRQSPSDQEKARTVYIFHQPIVMLQAKFGLSTPEERVLRIRNTLRSLSEEDMRHPVQILPVQRYGQQGRLFVINGKPLMLLAESDLDEGDDLTLDQAAQRVLARFNAQRTSLIDQYSSSYLTLATVKVLAGTAVLILLYYLAFRSWSRVKAYFTARILLKKGWIPYRWRSLLGAVEVHAYALLMILLSIVAFYLWLSWLFRLYPWTRVWGESLGDWSVNVIQRIALAIVSAFPGLLIVAIIFLLTAFILKLLKILLRRVETRKLQVPGLHPETVGATRKLISVMVWLFALSAAYPFLPGANSLAFKGVSVFFGLMLTLGSAGVMNHAMSGLVLIYSRALRKGDVIRIGDNEGLVSEIGMLATKIITRESYVVTVPNAVVVSGKITNLSAQNPGGGVNLTTGVTIGYDTPWRQVHAMLELAASRTQGIDPQHKPLVRQLSLMDWYIAYELQVHLRAGESLAAVRTELHSHIQDVFNEFNVQIMSPNFVNQPENAVMVTKDNWYAAPASPPKTPK</sequence>
<evidence type="ECO:0000313" key="12">
    <source>
        <dbReference type="Proteomes" id="UP000600307"/>
    </source>
</evidence>
<feature type="chain" id="PRO_5045126099" description="Small-conductance mechanosensitive channel" evidence="8">
    <location>
        <begin position="37"/>
        <end position="551"/>
    </location>
</feature>
<keyword evidence="7" id="KW-0406">Ion transport</keyword>
<gene>
    <name evidence="11" type="ORF">IV431_18835</name>
</gene>
<evidence type="ECO:0000256" key="8">
    <source>
        <dbReference type="SAM" id="SignalP"/>
    </source>
</evidence>
<reference evidence="11 12" key="1">
    <citation type="submission" date="2020-11" db="EMBL/GenBank/DDBJ databases">
        <title>Taxonomic investigation of Rahnella spp.</title>
        <authorList>
            <person name="Lee S.D."/>
        </authorList>
    </citation>
    <scope>NUCLEOTIDE SEQUENCE [LARGE SCALE GENOMIC DNA]</scope>
    <source>
        <strain evidence="11 12">SAP-10</strain>
    </source>
</reference>
<comment type="caution">
    <text evidence="7">Lacks conserved residue(s) required for the propagation of feature annotation.</text>
</comment>
<name>A0ABS0DUQ6_9GAMM</name>
<dbReference type="InterPro" id="IPR006685">
    <property type="entry name" value="MscS_channel_2nd"/>
</dbReference>
<comment type="function">
    <text evidence="7">Mechanosensitive channel that participates in the regulation of osmotic pressure changes within the cell, opening in response to stretch forces in the membrane lipid bilayer, without the need for other proteins. Contributes to normal resistance to hypoosmotic shock. Forms an ion channel of 1.0 nanosiemens conductance with a slight preference for anions.</text>
</comment>
<keyword evidence="3" id="KW-1003">Cell membrane</keyword>
<feature type="domain" description="Mechanosensitive ion channel MscS" evidence="9">
    <location>
        <begin position="366"/>
        <end position="426"/>
    </location>
</feature>
<feature type="transmembrane region" description="Helical" evidence="7">
    <location>
        <begin position="158"/>
        <end position="180"/>
    </location>
</feature>
<evidence type="ECO:0000259" key="10">
    <source>
        <dbReference type="Pfam" id="PF21082"/>
    </source>
</evidence>
<dbReference type="InterPro" id="IPR049278">
    <property type="entry name" value="MS_channel_C"/>
</dbReference>
<dbReference type="RefSeq" id="WP_195817801.1">
    <property type="nucleotide sequence ID" value="NZ_JADOBH010000004.1"/>
</dbReference>
<evidence type="ECO:0000259" key="9">
    <source>
        <dbReference type="Pfam" id="PF00924"/>
    </source>
</evidence>